<feature type="transmembrane region" description="Helical" evidence="10">
    <location>
        <begin position="130"/>
        <end position="157"/>
    </location>
</feature>
<comment type="domain">
    <text evidence="10">The DHHC domain is required for palmitoyltransferase activity.</text>
</comment>
<evidence type="ECO:0000256" key="7">
    <source>
        <dbReference type="ARBA" id="ARBA00023139"/>
    </source>
</evidence>
<dbReference type="EC" id="2.3.1.225" evidence="10"/>
<feature type="domain" description="Palmitoyltransferase DHHC" evidence="12">
    <location>
        <begin position="83"/>
        <end position="234"/>
    </location>
</feature>
<keyword evidence="6 10" id="KW-0472">Membrane</keyword>
<evidence type="ECO:0000256" key="4">
    <source>
        <dbReference type="ARBA" id="ARBA00022692"/>
    </source>
</evidence>
<dbReference type="GO" id="GO:0005794">
    <property type="term" value="C:Golgi apparatus"/>
    <property type="evidence" value="ECO:0007669"/>
    <property type="project" value="TreeGrafter"/>
</dbReference>
<evidence type="ECO:0000256" key="1">
    <source>
        <dbReference type="ARBA" id="ARBA00004127"/>
    </source>
</evidence>
<dbReference type="EMBL" id="BTSX01000005">
    <property type="protein sequence ID" value="GMS98597.1"/>
    <property type="molecule type" value="Genomic_DNA"/>
</dbReference>
<keyword evidence="8" id="KW-0449">Lipoprotein</keyword>
<evidence type="ECO:0000256" key="9">
    <source>
        <dbReference type="ARBA" id="ARBA00023315"/>
    </source>
</evidence>
<dbReference type="InterPro" id="IPR001594">
    <property type="entry name" value="Palmitoyltrfase_DHHC"/>
</dbReference>
<feature type="compositionally biased region" description="Low complexity" evidence="11">
    <location>
        <begin position="260"/>
        <end position="271"/>
    </location>
</feature>
<evidence type="ECO:0000256" key="6">
    <source>
        <dbReference type="ARBA" id="ARBA00023136"/>
    </source>
</evidence>
<proteinExistence type="inferred from homology"/>
<keyword evidence="4 10" id="KW-0812">Transmembrane</keyword>
<name>A0AAV5TWX9_9BILA</name>
<keyword evidence="14" id="KW-1185">Reference proteome</keyword>
<dbReference type="PANTHER" id="PTHR22883:SF301">
    <property type="entry name" value="PALMITOYLTRANSFERASE ZDHHC12"/>
    <property type="match status" value="1"/>
</dbReference>
<keyword evidence="7" id="KW-0564">Palmitate</keyword>
<feature type="non-terminal residue" evidence="13">
    <location>
        <position position="1"/>
    </location>
</feature>
<evidence type="ECO:0000256" key="10">
    <source>
        <dbReference type="RuleBase" id="RU079119"/>
    </source>
</evidence>
<protein>
    <recommendedName>
        <fullName evidence="10">Palmitoyltransferase</fullName>
        <ecNumber evidence="10">2.3.1.225</ecNumber>
    </recommendedName>
</protein>
<keyword evidence="3 10" id="KW-0808">Transferase</keyword>
<evidence type="ECO:0000256" key="11">
    <source>
        <dbReference type="SAM" id="MobiDB-lite"/>
    </source>
</evidence>
<dbReference type="GO" id="GO:0005783">
    <property type="term" value="C:endoplasmic reticulum"/>
    <property type="evidence" value="ECO:0007669"/>
    <property type="project" value="TreeGrafter"/>
</dbReference>
<dbReference type="GO" id="GO:0019706">
    <property type="term" value="F:protein-cysteine S-palmitoyltransferase activity"/>
    <property type="evidence" value="ECO:0007669"/>
    <property type="project" value="UniProtKB-EC"/>
</dbReference>
<dbReference type="Proteomes" id="UP001432027">
    <property type="component" value="Unassembled WGS sequence"/>
</dbReference>
<comment type="caution">
    <text evidence="13">The sequence shown here is derived from an EMBL/GenBank/DDBJ whole genome shotgun (WGS) entry which is preliminary data.</text>
</comment>
<feature type="transmembrane region" description="Helical" evidence="10">
    <location>
        <begin position="12"/>
        <end position="32"/>
    </location>
</feature>
<keyword evidence="5 10" id="KW-1133">Transmembrane helix</keyword>
<comment type="similarity">
    <text evidence="2 10">Belongs to the DHHC palmitoyltransferase family.</text>
</comment>
<dbReference type="GO" id="GO:0006612">
    <property type="term" value="P:protein targeting to membrane"/>
    <property type="evidence" value="ECO:0007669"/>
    <property type="project" value="TreeGrafter"/>
</dbReference>
<gene>
    <name evidence="13" type="ORF">PENTCL1PPCAC_20772</name>
</gene>
<dbReference type="InterPro" id="IPR039859">
    <property type="entry name" value="PFA4/ZDH16/20/ERF2-like"/>
</dbReference>
<evidence type="ECO:0000313" key="13">
    <source>
        <dbReference type="EMBL" id="GMS98597.1"/>
    </source>
</evidence>
<evidence type="ECO:0000259" key="12">
    <source>
        <dbReference type="Pfam" id="PF01529"/>
    </source>
</evidence>
<feature type="region of interest" description="Disordered" evidence="11">
    <location>
        <begin position="253"/>
        <end position="280"/>
    </location>
</feature>
<feature type="transmembrane region" description="Helical" evidence="10">
    <location>
        <begin position="38"/>
        <end position="57"/>
    </location>
</feature>
<organism evidence="13 14">
    <name type="scientific">Pristionchus entomophagus</name>
    <dbReference type="NCBI Taxonomy" id="358040"/>
    <lineage>
        <taxon>Eukaryota</taxon>
        <taxon>Metazoa</taxon>
        <taxon>Ecdysozoa</taxon>
        <taxon>Nematoda</taxon>
        <taxon>Chromadorea</taxon>
        <taxon>Rhabditida</taxon>
        <taxon>Rhabditina</taxon>
        <taxon>Diplogasteromorpha</taxon>
        <taxon>Diplogasteroidea</taxon>
        <taxon>Neodiplogasteridae</taxon>
        <taxon>Pristionchus</taxon>
    </lineage>
</organism>
<feature type="transmembrane region" description="Helical" evidence="10">
    <location>
        <begin position="189"/>
        <end position="215"/>
    </location>
</feature>
<dbReference type="AlphaFoldDB" id="A0AAV5TWX9"/>
<evidence type="ECO:0000256" key="5">
    <source>
        <dbReference type="ARBA" id="ARBA00022989"/>
    </source>
</evidence>
<reference evidence="13" key="1">
    <citation type="submission" date="2023-10" db="EMBL/GenBank/DDBJ databases">
        <title>Genome assembly of Pristionchus species.</title>
        <authorList>
            <person name="Yoshida K."/>
            <person name="Sommer R.J."/>
        </authorList>
    </citation>
    <scope>NUCLEOTIDE SEQUENCE</scope>
    <source>
        <strain evidence="13">RS0144</strain>
    </source>
</reference>
<evidence type="ECO:0000256" key="3">
    <source>
        <dbReference type="ARBA" id="ARBA00022679"/>
    </source>
</evidence>
<keyword evidence="9 10" id="KW-0012">Acyltransferase</keyword>
<comment type="subcellular location">
    <subcellularLocation>
        <location evidence="1">Endomembrane system</location>
        <topology evidence="1">Multi-pass membrane protein</topology>
    </subcellularLocation>
</comment>
<dbReference type="PANTHER" id="PTHR22883">
    <property type="entry name" value="ZINC FINGER DHHC DOMAIN CONTAINING PROTEIN"/>
    <property type="match status" value="1"/>
</dbReference>
<dbReference type="PROSITE" id="PS50216">
    <property type="entry name" value="DHHC"/>
    <property type="match status" value="1"/>
</dbReference>
<accession>A0AAV5TWX9</accession>
<dbReference type="Pfam" id="PF01529">
    <property type="entry name" value="DHHC"/>
    <property type="match status" value="1"/>
</dbReference>
<sequence length="280" mass="31097">RGVSRAQVASWFLLAIILPMVSFCVFPLFFPISLIVHAVSWLFILIQVIILTIRDPAPEVVQRRRREGHRPPDKPPRRGHIIQNGFCSICDADVSGTGSKHCKRCNKCCAFFDHHCVWLNTCIGGRNYRLFLVLICSLAIYLTFWIVCIIAVVVAGFTQLANEVPALNTTKSEDGLEWIGFDLLPMVPLVGWILVDVVTFLMLLVFDGLIIHLIFFHYKINKEGTTTYAFIQKQRKGASLLFQRATTDTVTGNSVGGAAGTTTTTTSSSVAPVGMQQPQQ</sequence>
<evidence type="ECO:0000313" key="14">
    <source>
        <dbReference type="Proteomes" id="UP001432027"/>
    </source>
</evidence>
<evidence type="ECO:0000256" key="2">
    <source>
        <dbReference type="ARBA" id="ARBA00008574"/>
    </source>
</evidence>
<evidence type="ECO:0000256" key="8">
    <source>
        <dbReference type="ARBA" id="ARBA00023288"/>
    </source>
</evidence>
<feature type="non-terminal residue" evidence="13">
    <location>
        <position position="280"/>
    </location>
</feature>
<comment type="catalytic activity">
    <reaction evidence="10">
        <text>L-cysteinyl-[protein] + hexadecanoyl-CoA = S-hexadecanoyl-L-cysteinyl-[protein] + CoA</text>
        <dbReference type="Rhea" id="RHEA:36683"/>
        <dbReference type="Rhea" id="RHEA-COMP:10131"/>
        <dbReference type="Rhea" id="RHEA-COMP:11032"/>
        <dbReference type="ChEBI" id="CHEBI:29950"/>
        <dbReference type="ChEBI" id="CHEBI:57287"/>
        <dbReference type="ChEBI" id="CHEBI:57379"/>
        <dbReference type="ChEBI" id="CHEBI:74151"/>
        <dbReference type="EC" id="2.3.1.225"/>
    </reaction>
</comment>